<dbReference type="AlphaFoldDB" id="A0AAD3DBK7"/>
<dbReference type="GO" id="GO:0031145">
    <property type="term" value="P:anaphase-promoting complex-dependent catabolic process"/>
    <property type="evidence" value="ECO:0007669"/>
    <property type="project" value="TreeGrafter"/>
</dbReference>
<dbReference type="SUPFAM" id="SSF48452">
    <property type="entry name" value="TPR-like"/>
    <property type="match status" value="2"/>
</dbReference>
<evidence type="ECO:0000256" key="2">
    <source>
        <dbReference type="ARBA" id="ARBA00038210"/>
    </source>
</evidence>
<dbReference type="GO" id="GO:0005680">
    <property type="term" value="C:anaphase-promoting complex"/>
    <property type="evidence" value="ECO:0007669"/>
    <property type="project" value="TreeGrafter"/>
</dbReference>
<dbReference type="PANTHER" id="PTHR12558">
    <property type="entry name" value="CELL DIVISION CYCLE 16,23,27"/>
    <property type="match status" value="1"/>
</dbReference>
<gene>
    <name evidence="5" type="ORF">CTEN210_17458</name>
</gene>
<keyword evidence="6" id="KW-1185">Reference proteome</keyword>
<feature type="region of interest" description="Disordered" evidence="4">
    <location>
        <begin position="575"/>
        <end position="596"/>
    </location>
</feature>
<reference evidence="5 6" key="1">
    <citation type="journal article" date="2021" name="Sci. Rep.">
        <title>The genome of the diatom Chaetoceros tenuissimus carries an ancient integrated fragment of an extant virus.</title>
        <authorList>
            <person name="Hongo Y."/>
            <person name="Kimura K."/>
            <person name="Takaki Y."/>
            <person name="Yoshida Y."/>
            <person name="Baba S."/>
            <person name="Kobayashi G."/>
            <person name="Nagasaki K."/>
            <person name="Hano T."/>
            <person name="Tomaru Y."/>
        </authorList>
    </citation>
    <scope>NUCLEOTIDE SEQUENCE [LARGE SCALE GENOMIC DNA]</scope>
    <source>
        <strain evidence="5 6">NIES-3715</strain>
    </source>
</reference>
<dbReference type="EMBL" id="BLLK01000069">
    <property type="protein sequence ID" value="GFH60982.1"/>
    <property type="molecule type" value="Genomic_DNA"/>
</dbReference>
<dbReference type="PROSITE" id="PS50293">
    <property type="entry name" value="TPR_REGION"/>
    <property type="match status" value="2"/>
</dbReference>
<name>A0AAD3DBK7_9STRA</name>
<dbReference type="GO" id="GO:0007091">
    <property type="term" value="P:metaphase/anaphase transition of mitotic cell cycle"/>
    <property type="evidence" value="ECO:0007669"/>
    <property type="project" value="TreeGrafter"/>
</dbReference>
<dbReference type="Pfam" id="PF13181">
    <property type="entry name" value="TPR_8"/>
    <property type="match status" value="2"/>
</dbReference>
<protein>
    <submittedName>
        <fullName evidence="5">TPR-like protein</fullName>
    </submittedName>
</protein>
<dbReference type="InterPro" id="IPR011990">
    <property type="entry name" value="TPR-like_helical_dom_sf"/>
</dbReference>
<dbReference type="SMART" id="SM00028">
    <property type="entry name" value="TPR"/>
    <property type="match status" value="6"/>
</dbReference>
<evidence type="ECO:0000256" key="4">
    <source>
        <dbReference type="SAM" id="MobiDB-lite"/>
    </source>
</evidence>
<dbReference type="InterPro" id="IPR019734">
    <property type="entry name" value="TPR_rpt"/>
</dbReference>
<evidence type="ECO:0000313" key="5">
    <source>
        <dbReference type="EMBL" id="GFH60982.1"/>
    </source>
</evidence>
<feature type="repeat" description="TPR" evidence="3">
    <location>
        <begin position="880"/>
        <end position="913"/>
    </location>
</feature>
<feature type="repeat" description="TPR" evidence="3">
    <location>
        <begin position="781"/>
        <end position="814"/>
    </location>
</feature>
<dbReference type="GO" id="GO:0005737">
    <property type="term" value="C:cytoplasm"/>
    <property type="evidence" value="ECO:0007669"/>
    <property type="project" value="TreeGrafter"/>
</dbReference>
<dbReference type="Gene3D" id="1.25.40.10">
    <property type="entry name" value="Tetratricopeptide repeat domain"/>
    <property type="match status" value="4"/>
</dbReference>
<comment type="caution">
    <text evidence="5">The sequence shown here is derived from an EMBL/GenBank/DDBJ whole genome shotgun (WGS) entry which is preliminary data.</text>
</comment>
<keyword evidence="1 3" id="KW-0802">TPR repeat</keyword>
<evidence type="ECO:0000256" key="3">
    <source>
        <dbReference type="PROSITE-ProRule" id="PRU00339"/>
    </source>
</evidence>
<dbReference type="GO" id="GO:0016567">
    <property type="term" value="P:protein ubiquitination"/>
    <property type="evidence" value="ECO:0007669"/>
    <property type="project" value="TreeGrafter"/>
</dbReference>
<feature type="repeat" description="TPR" evidence="3">
    <location>
        <begin position="747"/>
        <end position="780"/>
    </location>
</feature>
<feature type="compositionally biased region" description="Basic and acidic residues" evidence="4">
    <location>
        <begin position="576"/>
        <end position="587"/>
    </location>
</feature>
<comment type="similarity">
    <text evidence="2">Belongs to the APC3/CDC27 family.</text>
</comment>
<dbReference type="Proteomes" id="UP001054902">
    <property type="component" value="Unassembled WGS sequence"/>
</dbReference>
<organism evidence="5 6">
    <name type="scientific">Chaetoceros tenuissimus</name>
    <dbReference type="NCBI Taxonomy" id="426638"/>
    <lineage>
        <taxon>Eukaryota</taxon>
        <taxon>Sar</taxon>
        <taxon>Stramenopiles</taxon>
        <taxon>Ochrophyta</taxon>
        <taxon>Bacillariophyta</taxon>
        <taxon>Coscinodiscophyceae</taxon>
        <taxon>Chaetocerotophycidae</taxon>
        <taxon>Chaetocerotales</taxon>
        <taxon>Chaetocerotaceae</taxon>
        <taxon>Chaetoceros</taxon>
    </lineage>
</organism>
<evidence type="ECO:0000313" key="6">
    <source>
        <dbReference type="Proteomes" id="UP001054902"/>
    </source>
</evidence>
<sequence>MKLTPIEETFTSLIQQYLSLLLHSNATFLAERFIAHSPSPHSAYLLAMCHYRSNSPKRAKSVLQPYAAKCSLIIEREQDEEAPESLEESMSDCILYLLAKCCVDLKLYNEAEEYLLTRAKGDYAHYKKQVKKNIQKFNINCESLEDWLEALLSMDLEGNTDADEEKDHNGELDLAATCPIPNGAAGLHLLGIICKHTSRHDKAKRFFQMSLKLDPMLWISYNELCEMGVAYINNDAVTNSKNAKVEENGQDKSKDGVDPASIFGVIPEALLKISRAQGGYGYDGQEAKDEFIHGPTSGMTSENEELLKRATNNHNAAGIGASPAFSLSHSPMLGLEQDLSHIQAMGDDTENNTHGRDGHRARLPTANRLSFGSAMGTTPANINAYASGKGTPDADRSELQGTSLFHANISKIDGDPNNITGRRSSVGMPQMALFGTPNMTPQLQKDRAVVLTRARRVARRSYYEPSPETTPPNRITTTAVPHSSLKLTRKKTRRSIIGNEFDYDHYTYGFGNKNQSHDLSMSAIDRTQNKSLFGVQNKSLFDTSMDMTGVDDSPALETKKTSMVASKLGTTKKLSKVREVDEDKSNEEGSSSNLVSSMNQENEALKYILELFCTFGAAQRMLCSFRCKEALQIYYTLPYPQFQTGWVLHQVGRAHFYAMDYINAQRSLETMQEVEPHRMKGLETLSTIFYLLKKDVELSNLAQRCVEFDQMSPETWCTVGNCFSLQNEHKTALAFFRRSIQLDPNFTYAHTLSGHEYVANEDFDHAMAAFRNAIKVDERHFNAWNALGEIYFRQEKHDMAEYHFRKALSINPQGPVIRCNLARAQQANGKHELALETLASVDKRVPQAQFQRANILITLDRPHEALKELEKVRDAEPGESSVYFAMGRVLKRLGKPEKAMTCFLKALDLDPKENTLIKSAIDKLEEPDDGMDDVSAF</sequence>
<accession>A0AAD3DBK7</accession>
<proteinExistence type="inferred from homology"/>
<dbReference type="Pfam" id="PF12895">
    <property type="entry name" value="ANAPC3"/>
    <property type="match status" value="1"/>
</dbReference>
<dbReference type="PANTHER" id="PTHR12558:SF13">
    <property type="entry name" value="CELL DIVISION CYCLE PROTEIN 27 HOMOLOG"/>
    <property type="match status" value="1"/>
</dbReference>
<dbReference type="Pfam" id="PF13432">
    <property type="entry name" value="TPR_16"/>
    <property type="match status" value="1"/>
</dbReference>
<dbReference type="PROSITE" id="PS50005">
    <property type="entry name" value="TPR"/>
    <property type="match status" value="4"/>
</dbReference>
<feature type="repeat" description="TPR" evidence="3">
    <location>
        <begin position="713"/>
        <end position="746"/>
    </location>
</feature>
<dbReference type="GO" id="GO:0051301">
    <property type="term" value="P:cell division"/>
    <property type="evidence" value="ECO:0007669"/>
    <property type="project" value="TreeGrafter"/>
</dbReference>
<evidence type="ECO:0000256" key="1">
    <source>
        <dbReference type="ARBA" id="ARBA00022803"/>
    </source>
</evidence>